<organism evidence="2 3">
    <name type="scientific">Legionella lytica</name>
    <dbReference type="NCBI Taxonomy" id="96232"/>
    <lineage>
        <taxon>Bacteria</taxon>
        <taxon>Pseudomonadati</taxon>
        <taxon>Pseudomonadota</taxon>
        <taxon>Gammaproteobacteria</taxon>
        <taxon>Legionellales</taxon>
        <taxon>Legionellaceae</taxon>
        <taxon>Legionella</taxon>
    </lineage>
</organism>
<evidence type="ECO:0000313" key="2">
    <source>
        <dbReference type="EMBL" id="MFJ1269739.1"/>
    </source>
</evidence>
<keyword evidence="3" id="KW-1185">Reference proteome</keyword>
<evidence type="ECO:0008006" key="4">
    <source>
        <dbReference type="Google" id="ProtNLM"/>
    </source>
</evidence>
<reference evidence="2 3" key="1">
    <citation type="submission" date="2024-08" db="EMBL/GenBank/DDBJ databases">
        <title>Draft Genome Sequence of Legionella lytica strain DSB2004, Isolated From a Fire Sprinkler System.</title>
        <authorList>
            <person name="Everhart A.D."/>
            <person name="Kidane D.T."/>
            <person name="Farone A.L."/>
            <person name="Farone M.B."/>
        </authorList>
    </citation>
    <scope>NUCLEOTIDE SEQUENCE [LARGE SCALE GENOMIC DNA]</scope>
    <source>
        <strain evidence="2 3">DSB2004</strain>
    </source>
</reference>
<accession>A0ABW8DAL6</accession>
<dbReference type="Pfam" id="PF23131">
    <property type="entry name" value="DotY"/>
    <property type="match status" value="1"/>
</dbReference>
<proteinExistence type="predicted"/>
<gene>
    <name evidence="2" type="ORF">ACD661_14335</name>
</gene>
<sequence length="247" mass="26923">MAEQRFPTTQEIKPAMETAGATIEGAEYLSSRVSDLASKSKFLAKNPELKDNIIAAVEKFVDYVRFKLTVNGQPWSGQEVETSDLKNMQANLADAAVKEMAGKVSDIKVDYAISAQGHYIRGYSSSEGAVSPDTVNNLDKVFNAWLASKDHVIKGGFIYPMDAKEQNEGTRATPEQIKKLMDEGGLKDYMANKGITLQTKERDYPGETKAVEAEKEAEFAVGRVAKINEDEGLEGPEADTGHGVSAH</sequence>
<dbReference type="EMBL" id="JBGORX010000008">
    <property type="protein sequence ID" value="MFJ1269739.1"/>
    <property type="molecule type" value="Genomic_DNA"/>
</dbReference>
<dbReference type="InterPro" id="IPR056465">
    <property type="entry name" value="DotY"/>
</dbReference>
<dbReference type="Proteomes" id="UP001615550">
    <property type="component" value="Unassembled WGS sequence"/>
</dbReference>
<name>A0ABW8DAL6_9GAMM</name>
<feature type="region of interest" description="Disordered" evidence="1">
    <location>
        <begin position="226"/>
        <end position="247"/>
    </location>
</feature>
<evidence type="ECO:0000256" key="1">
    <source>
        <dbReference type="SAM" id="MobiDB-lite"/>
    </source>
</evidence>
<evidence type="ECO:0000313" key="3">
    <source>
        <dbReference type="Proteomes" id="UP001615550"/>
    </source>
</evidence>
<comment type="caution">
    <text evidence="2">The sequence shown here is derived from an EMBL/GenBank/DDBJ whole genome shotgun (WGS) entry which is preliminary data.</text>
</comment>
<dbReference type="InterPro" id="IPR049927">
    <property type="entry name" value="DotY_N"/>
</dbReference>
<dbReference type="RefSeq" id="WP_400188552.1">
    <property type="nucleotide sequence ID" value="NZ_JBGORX010000008.1"/>
</dbReference>
<protein>
    <recommendedName>
        <fullName evidence="4">Substrate of the Dot/Icm secretion system</fullName>
    </recommendedName>
</protein>
<dbReference type="CDD" id="cd22643">
    <property type="entry name" value="DotY_NTD"/>
    <property type="match status" value="1"/>
</dbReference>